<dbReference type="EMBL" id="AFRT01002682">
    <property type="protein sequence ID" value="ELU37386.1"/>
    <property type="molecule type" value="Genomic_DNA"/>
</dbReference>
<keyword evidence="1" id="KW-1133">Transmembrane helix</keyword>
<comment type="caution">
    <text evidence="2">The sequence shown here is derived from an EMBL/GenBank/DDBJ whole genome shotgun (WGS) entry which is preliminary data.</text>
</comment>
<organism evidence="2 3">
    <name type="scientific">Thanatephorus cucumeris (strain AG1-IA)</name>
    <name type="common">Rice sheath blight fungus</name>
    <name type="synonym">Rhizoctonia solani</name>
    <dbReference type="NCBI Taxonomy" id="983506"/>
    <lineage>
        <taxon>Eukaryota</taxon>
        <taxon>Fungi</taxon>
        <taxon>Dikarya</taxon>
        <taxon>Basidiomycota</taxon>
        <taxon>Agaricomycotina</taxon>
        <taxon>Agaricomycetes</taxon>
        <taxon>Cantharellales</taxon>
        <taxon>Ceratobasidiaceae</taxon>
        <taxon>Rhizoctonia</taxon>
        <taxon>Rhizoctonia solani AG-1</taxon>
    </lineage>
</organism>
<accession>L8WGT2</accession>
<keyword evidence="1" id="KW-0812">Transmembrane</keyword>
<dbReference type="Proteomes" id="UP000011668">
    <property type="component" value="Unassembled WGS sequence"/>
</dbReference>
<sequence>MPRDKLFVRVGIIVLRFVADNVPVVIVVLGRLVVVIASGCLRGDNCGCA</sequence>
<proteinExistence type="predicted"/>
<evidence type="ECO:0000313" key="3">
    <source>
        <dbReference type="Proteomes" id="UP000011668"/>
    </source>
</evidence>
<reference evidence="2 3" key="1">
    <citation type="journal article" date="2013" name="Nat. Commun.">
        <title>The evolution and pathogenic mechanisms of the rice sheath blight pathogen.</title>
        <authorList>
            <person name="Zheng A."/>
            <person name="Lin R."/>
            <person name="Xu L."/>
            <person name="Qin P."/>
            <person name="Tang C."/>
            <person name="Ai P."/>
            <person name="Zhang D."/>
            <person name="Liu Y."/>
            <person name="Sun Z."/>
            <person name="Feng H."/>
            <person name="Wang Y."/>
            <person name="Chen Y."/>
            <person name="Liang X."/>
            <person name="Fu R."/>
            <person name="Li Q."/>
            <person name="Zhang J."/>
            <person name="Yu X."/>
            <person name="Xie Z."/>
            <person name="Ding L."/>
            <person name="Guan P."/>
            <person name="Tang J."/>
            <person name="Liang Y."/>
            <person name="Wang S."/>
            <person name="Deng Q."/>
            <person name="Li S."/>
            <person name="Zhu J."/>
            <person name="Wang L."/>
            <person name="Liu H."/>
            <person name="Li P."/>
        </authorList>
    </citation>
    <scope>NUCLEOTIDE SEQUENCE [LARGE SCALE GENOMIC DNA]</scope>
    <source>
        <strain evidence="3">AG-1 IA</strain>
    </source>
</reference>
<keyword evidence="3" id="KW-1185">Reference proteome</keyword>
<evidence type="ECO:0000256" key="1">
    <source>
        <dbReference type="SAM" id="Phobius"/>
    </source>
</evidence>
<dbReference type="HOGENOM" id="CLU_3143993_0_0_1"/>
<name>L8WGT2_THACA</name>
<protein>
    <submittedName>
        <fullName evidence="2">Uncharacterized protein</fullName>
    </submittedName>
</protein>
<gene>
    <name evidence="2" type="ORF">AG1IA_08584</name>
</gene>
<feature type="transmembrane region" description="Helical" evidence="1">
    <location>
        <begin position="6"/>
        <end position="34"/>
    </location>
</feature>
<keyword evidence="1" id="KW-0472">Membrane</keyword>
<evidence type="ECO:0000313" key="2">
    <source>
        <dbReference type="EMBL" id="ELU37386.1"/>
    </source>
</evidence>
<dbReference type="AlphaFoldDB" id="L8WGT2"/>